<proteinExistence type="predicted"/>
<reference evidence="2" key="1">
    <citation type="submission" date="2011-07" db="EMBL/GenBank/DDBJ databases">
        <title>The complete genome of Cyclobacterium marinum DSM 745.</title>
        <authorList>
            <person name="Lucas S."/>
            <person name="Han J."/>
            <person name="Lapidus A."/>
            <person name="Bruce D."/>
            <person name="Goodwin L."/>
            <person name="Pitluck S."/>
            <person name="Peters L."/>
            <person name="Kyrpides N."/>
            <person name="Mavromatis K."/>
            <person name="Ivanova N."/>
            <person name="Ovchinnikova G."/>
            <person name="Chertkov O."/>
            <person name="Detter J.C."/>
            <person name="Tapia R."/>
            <person name="Han C."/>
            <person name="Land M."/>
            <person name="Hauser L."/>
            <person name="Markowitz V."/>
            <person name="Cheng J.-F."/>
            <person name="Hugenholtz P."/>
            <person name="Woyke T."/>
            <person name="Wu D."/>
            <person name="Tindall B."/>
            <person name="Schuetze A."/>
            <person name="Brambilla E."/>
            <person name="Klenk H.-P."/>
            <person name="Eisen J.A."/>
        </authorList>
    </citation>
    <scope>NUCLEOTIDE SEQUENCE [LARGE SCALE GENOMIC DNA]</scope>
    <source>
        <strain evidence="2">ATCC 25205 / DSM 745 / LMG 13164 / NCIMB 1802</strain>
    </source>
</reference>
<dbReference type="STRING" id="880070.Cycma_3306"/>
<name>G0IV39_CYCMS</name>
<keyword evidence="2" id="KW-1185">Reference proteome</keyword>
<gene>
    <name evidence="1" type="ordered locus">Cycma_3306</name>
</gene>
<protein>
    <submittedName>
        <fullName evidence="1">Uncharacterized protein</fullName>
    </submittedName>
</protein>
<accession>G0IV39</accession>
<evidence type="ECO:0000313" key="1">
    <source>
        <dbReference type="EMBL" id="AEL27030.1"/>
    </source>
</evidence>
<dbReference type="KEGG" id="cmr:Cycma_3306"/>
<evidence type="ECO:0000313" key="2">
    <source>
        <dbReference type="Proteomes" id="UP000001635"/>
    </source>
</evidence>
<organism evidence="1 2">
    <name type="scientific">Cyclobacterium marinum (strain ATCC 25205 / DSM 745 / LMG 13164 / NCIMB 1802)</name>
    <name type="common">Flectobacillus marinus</name>
    <dbReference type="NCBI Taxonomy" id="880070"/>
    <lineage>
        <taxon>Bacteria</taxon>
        <taxon>Pseudomonadati</taxon>
        <taxon>Bacteroidota</taxon>
        <taxon>Cytophagia</taxon>
        <taxon>Cytophagales</taxon>
        <taxon>Cyclobacteriaceae</taxon>
        <taxon>Cyclobacterium</taxon>
    </lineage>
</organism>
<dbReference type="AlphaFoldDB" id="G0IV39"/>
<dbReference type="EMBL" id="CP002955">
    <property type="protein sequence ID" value="AEL27030.1"/>
    <property type="molecule type" value="Genomic_DNA"/>
</dbReference>
<dbReference type="Proteomes" id="UP000001635">
    <property type="component" value="Chromosome"/>
</dbReference>
<dbReference type="HOGENOM" id="CLU_3355742_0_0_10"/>
<sequence>MEYFASFSQDGLKIMIRCTQNRNTGDVDPLDLGFIN</sequence>